<dbReference type="eggNOG" id="KOG2563">
    <property type="taxonomic scope" value="Eukaryota"/>
</dbReference>
<dbReference type="Pfam" id="PF07690">
    <property type="entry name" value="MFS_1"/>
    <property type="match status" value="1"/>
</dbReference>
<dbReference type="SUPFAM" id="SSF103473">
    <property type="entry name" value="MFS general substrate transporter"/>
    <property type="match status" value="1"/>
</dbReference>
<organism evidence="7 8">
    <name type="scientific">Bathycoccus prasinos</name>
    <dbReference type="NCBI Taxonomy" id="41875"/>
    <lineage>
        <taxon>Eukaryota</taxon>
        <taxon>Viridiplantae</taxon>
        <taxon>Chlorophyta</taxon>
        <taxon>Mamiellophyceae</taxon>
        <taxon>Mamiellales</taxon>
        <taxon>Bathycoccaceae</taxon>
        <taxon>Bathycoccus</taxon>
    </lineage>
</organism>
<keyword evidence="8" id="KW-1185">Reference proteome</keyword>
<dbReference type="PANTHER" id="PTHR10924">
    <property type="entry name" value="MAJOR FACILITATOR SUPERFAMILY PROTEIN-RELATED"/>
    <property type="match status" value="1"/>
</dbReference>
<evidence type="ECO:0000256" key="3">
    <source>
        <dbReference type="ARBA" id="ARBA00022989"/>
    </source>
</evidence>
<evidence type="ECO:0000313" key="8">
    <source>
        <dbReference type="Proteomes" id="UP000198341"/>
    </source>
</evidence>
<dbReference type="OrthoDB" id="422206at2759"/>
<dbReference type="AlphaFoldDB" id="K8EMB5"/>
<dbReference type="Gene3D" id="1.20.1250.20">
    <property type="entry name" value="MFS general substrate transporter like domains"/>
    <property type="match status" value="1"/>
</dbReference>
<evidence type="ECO:0000256" key="6">
    <source>
        <dbReference type="SAM" id="Phobius"/>
    </source>
</evidence>
<evidence type="ECO:0000256" key="4">
    <source>
        <dbReference type="ARBA" id="ARBA00023136"/>
    </source>
</evidence>
<dbReference type="EMBL" id="FO082267">
    <property type="protein sequence ID" value="CCO19119.1"/>
    <property type="molecule type" value="Genomic_DNA"/>
</dbReference>
<dbReference type="InterPro" id="IPR036259">
    <property type="entry name" value="MFS_trans_sf"/>
</dbReference>
<dbReference type="InterPro" id="IPR011701">
    <property type="entry name" value="MFS"/>
</dbReference>
<evidence type="ECO:0008006" key="9">
    <source>
        <dbReference type="Google" id="ProtNLM"/>
    </source>
</evidence>
<evidence type="ECO:0000256" key="1">
    <source>
        <dbReference type="ARBA" id="ARBA00004141"/>
    </source>
</evidence>
<feature type="compositionally biased region" description="Low complexity" evidence="5">
    <location>
        <begin position="35"/>
        <end position="46"/>
    </location>
</feature>
<sequence length="573" mass="61608">MSQISGKAATSMPSISSSQRRNTFSGGGARVQRATTMKNTKTIQTTRFGPPPPPRRRVRRQGSLPPSPGFCSMISKGGKSLLPNLIDEKADKRNVTAKASSSSSSSSSSSIKPDFEEGDDEEKIILYSQRWVQLGYLACLALISDWVCFSVAATPGTWDSIFHRSPETLIDVFLFTNVAFCFLEPQIVGKFGLRNVVVSAAALMTFGCALRSGLEFNDFIPFASFMPSYTEEVVGTVLVGAAQPFFQCTPTLLSSRWFGKDERALSTSIAINANQIGIAVAFLVGGLMGQTNEGLNGYFSLITLLSGIVTIGAFIQFQEKPPTPPSLSQMQQEKERKRRCKAEEASRDVDASQNMGKDELAELNFPALCKRLLNTPGFWQPTAAFVASIAISNNVSAFIGTTLGKAGVENAFEADEFGAAFQLAIMFGSIFLGGYVDRSKKYKPVSLALIILSVFLLIPIGAGEVIPDAYVLFSLVLLGFTVGPVQPICAELAVEVSYPEDENGVVALQQVCGNLFSAILVPILAFAAHGDLLFGKLSGDYAILIVLGLVTLGYFTTFDAPLKRLEADKAASE</sequence>
<feature type="transmembrane region" description="Helical" evidence="6">
    <location>
        <begin position="506"/>
        <end position="529"/>
    </location>
</feature>
<dbReference type="GO" id="GO:0022857">
    <property type="term" value="F:transmembrane transporter activity"/>
    <property type="evidence" value="ECO:0007669"/>
    <property type="project" value="InterPro"/>
</dbReference>
<keyword evidence="3 6" id="KW-1133">Transmembrane helix</keyword>
<dbReference type="InterPro" id="IPR049680">
    <property type="entry name" value="FLVCR1-2_SLC49-like"/>
</dbReference>
<dbReference type="PANTHER" id="PTHR10924:SF6">
    <property type="entry name" value="SOLUTE CARRIER FAMILY 49 MEMBER A3"/>
    <property type="match status" value="1"/>
</dbReference>
<accession>K8EMB5</accession>
<dbReference type="Proteomes" id="UP000198341">
    <property type="component" value="Chromosome 12"/>
</dbReference>
<proteinExistence type="predicted"/>
<feature type="region of interest" description="Disordered" evidence="5">
    <location>
        <begin position="1"/>
        <end position="71"/>
    </location>
</feature>
<feature type="transmembrane region" description="Helical" evidence="6">
    <location>
        <begin position="541"/>
        <end position="562"/>
    </location>
</feature>
<keyword evidence="4 6" id="KW-0472">Membrane</keyword>
<evidence type="ECO:0000313" key="7">
    <source>
        <dbReference type="EMBL" id="CCO19119.1"/>
    </source>
</evidence>
<gene>
    <name evidence="7" type="ordered locus">Bathy12g01780</name>
</gene>
<feature type="transmembrane region" description="Helical" evidence="6">
    <location>
        <begin position="297"/>
        <end position="317"/>
    </location>
</feature>
<feature type="transmembrane region" description="Helical" evidence="6">
    <location>
        <begin position="419"/>
        <end position="436"/>
    </location>
</feature>
<dbReference type="GO" id="GO:0016020">
    <property type="term" value="C:membrane"/>
    <property type="evidence" value="ECO:0007669"/>
    <property type="project" value="UniProtKB-SubCell"/>
</dbReference>
<feature type="compositionally biased region" description="Low complexity" evidence="5">
    <location>
        <begin position="100"/>
        <end position="110"/>
    </location>
</feature>
<feature type="transmembrane region" description="Helical" evidence="6">
    <location>
        <begin position="265"/>
        <end position="285"/>
    </location>
</feature>
<feature type="compositionally biased region" description="Polar residues" evidence="5">
    <location>
        <begin position="11"/>
        <end position="24"/>
    </location>
</feature>
<feature type="transmembrane region" description="Helical" evidence="6">
    <location>
        <begin position="445"/>
        <end position="463"/>
    </location>
</feature>
<reference evidence="7 8" key="1">
    <citation type="submission" date="2011-10" db="EMBL/GenBank/DDBJ databases">
        <authorList>
            <person name="Genoscope - CEA"/>
        </authorList>
    </citation>
    <scope>NUCLEOTIDE SEQUENCE [LARGE SCALE GENOMIC DNA]</scope>
    <source>
        <strain evidence="7 8">RCC 1105</strain>
    </source>
</reference>
<name>K8EMB5_9CHLO</name>
<dbReference type="GeneID" id="19012390"/>
<keyword evidence="2 6" id="KW-0812">Transmembrane</keyword>
<evidence type="ECO:0000256" key="5">
    <source>
        <dbReference type="SAM" id="MobiDB-lite"/>
    </source>
</evidence>
<feature type="region of interest" description="Disordered" evidence="5">
    <location>
        <begin position="93"/>
        <end position="116"/>
    </location>
</feature>
<protein>
    <recommendedName>
        <fullName evidence="9">Major facilitator superfamily (MFS) profile domain-containing protein</fullName>
    </recommendedName>
</protein>
<evidence type="ECO:0000256" key="2">
    <source>
        <dbReference type="ARBA" id="ARBA00022692"/>
    </source>
</evidence>
<comment type="subcellular location">
    <subcellularLocation>
        <location evidence="1">Membrane</location>
        <topology evidence="1">Multi-pass membrane protein</topology>
    </subcellularLocation>
</comment>
<dbReference type="KEGG" id="bpg:Bathy12g01780"/>
<dbReference type="RefSeq" id="XP_007510004.1">
    <property type="nucleotide sequence ID" value="XM_007509942.1"/>
</dbReference>
<feature type="region of interest" description="Disordered" evidence="5">
    <location>
        <begin position="320"/>
        <end position="348"/>
    </location>
</feature>